<sequence>MATNQIEEEIDPRITGALDDVFEELSFDADQQVRVLRTYDDREVIIIQPNAFTISRIYATGRPDGRKPQGFESYHSYLCKKLDEHERQHGSDEGFSMETEEWQMLFDECYDRYIRYLLFAGIKRWTEVKQDTDQNLGVADMAYKYASPEITWQIYQYKGYILMMNSIARAELALQINEHETAQQEIDKGIQKIGKFCAECLREGYDEAENITRERYLQNLIEFRTDLNSITNQSELEARENSEVAVTEEHEIRYDNGEDDEFLDELEILLQEMTNN</sequence>
<gene>
    <name evidence="1" type="ORF">METZ01_LOCUS159918</name>
</gene>
<dbReference type="EMBL" id="UINC01027580">
    <property type="protein sequence ID" value="SVB07064.1"/>
    <property type="molecule type" value="Genomic_DNA"/>
</dbReference>
<proteinExistence type="predicted"/>
<accession>A0A382B0D5</accession>
<reference evidence="1" key="1">
    <citation type="submission" date="2018-05" db="EMBL/GenBank/DDBJ databases">
        <authorList>
            <person name="Lanie J.A."/>
            <person name="Ng W.-L."/>
            <person name="Kazmierczak K.M."/>
            <person name="Andrzejewski T.M."/>
            <person name="Davidsen T.M."/>
            <person name="Wayne K.J."/>
            <person name="Tettelin H."/>
            <person name="Glass J.I."/>
            <person name="Rusch D."/>
            <person name="Podicherti R."/>
            <person name="Tsui H.-C.T."/>
            <person name="Winkler M.E."/>
        </authorList>
    </citation>
    <scope>NUCLEOTIDE SEQUENCE</scope>
</reference>
<organism evidence="1">
    <name type="scientific">marine metagenome</name>
    <dbReference type="NCBI Taxonomy" id="408172"/>
    <lineage>
        <taxon>unclassified sequences</taxon>
        <taxon>metagenomes</taxon>
        <taxon>ecological metagenomes</taxon>
    </lineage>
</organism>
<dbReference type="AlphaFoldDB" id="A0A382B0D5"/>
<name>A0A382B0D5_9ZZZZ</name>
<evidence type="ECO:0008006" key="2">
    <source>
        <dbReference type="Google" id="ProtNLM"/>
    </source>
</evidence>
<evidence type="ECO:0000313" key="1">
    <source>
        <dbReference type="EMBL" id="SVB07064.1"/>
    </source>
</evidence>
<protein>
    <recommendedName>
        <fullName evidence="2">DNA helicase UvrBC</fullName>
    </recommendedName>
</protein>